<dbReference type="Proteomes" id="UP001595698">
    <property type="component" value="Unassembled WGS sequence"/>
</dbReference>
<dbReference type="Pfam" id="PF19054">
    <property type="entry name" value="DUF5753"/>
    <property type="match status" value="1"/>
</dbReference>
<accession>A0ABV8EXI9</accession>
<keyword evidence="4" id="KW-1185">Reference proteome</keyword>
<dbReference type="SMART" id="SM00530">
    <property type="entry name" value="HTH_XRE"/>
    <property type="match status" value="1"/>
</dbReference>
<comment type="caution">
    <text evidence="3">The sequence shown here is derived from an EMBL/GenBank/DDBJ whole genome shotgun (WGS) entry which is preliminary data.</text>
</comment>
<feature type="domain" description="HTH cro/C1-type" evidence="2">
    <location>
        <begin position="20"/>
        <end position="78"/>
    </location>
</feature>
<reference evidence="4" key="1">
    <citation type="journal article" date="2019" name="Int. J. Syst. Evol. Microbiol.">
        <title>The Global Catalogue of Microorganisms (GCM) 10K type strain sequencing project: providing services to taxonomists for standard genome sequencing and annotation.</title>
        <authorList>
            <consortium name="The Broad Institute Genomics Platform"/>
            <consortium name="The Broad Institute Genome Sequencing Center for Infectious Disease"/>
            <person name="Wu L."/>
            <person name="Ma J."/>
        </authorList>
    </citation>
    <scope>NUCLEOTIDE SEQUENCE [LARGE SCALE GENOMIC DNA]</scope>
    <source>
        <strain evidence="4">TBRC 7912</strain>
    </source>
</reference>
<dbReference type="PROSITE" id="PS50943">
    <property type="entry name" value="HTH_CROC1"/>
    <property type="match status" value="1"/>
</dbReference>
<dbReference type="InterPro" id="IPR001387">
    <property type="entry name" value="Cro/C1-type_HTH"/>
</dbReference>
<feature type="region of interest" description="Disordered" evidence="1">
    <location>
        <begin position="289"/>
        <end position="310"/>
    </location>
</feature>
<protein>
    <submittedName>
        <fullName evidence="3">Helix-turn-helix domain-containing protein</fullName>
    </submittedName>
</protein>
<dbReference type="InterPro" id="IPR043917">
    <property type="entry name" value="DUF5753"/>
</dbReference>
<dbReference type="Pfam" id="PF13560">
    <property type="entry name" value="HTH_31"/>
    <property type="match status" value="1"/>
</dbReference>
<dbReference type="SUPFAM" id="SSF47413">
    <property type="entry name" value="lambda repressor-like DNA-binding domains"/>
    <property type="match status" value="1"/>
</dbReference>
<evidence type="ECO:0000313" key="4">
    <source>
        <dbReference type="Proteomes" id="UP001595698"/>
    </source>
</evidence>
<dbReference type="EMBL" id="JBHSBC010000009">
    <property type="protein sequence ID" value="MFC3980460.1"/>
    <property type="molecule type" value="Genomic_DNA"/>
</dbReference>
<dbReference type="InterPro" id="IPR010982">
    <property type="entry name" value="Lambda_DNA-bd_dom_sf"/>
</dbReference>
<name>A0ABV8EXI9_9ACTN</name>
<evidence type="ECO:0000259" key="2">
    <source>
        <dbReference type="PROSITE" id="PS50943"/>
    </source>
</evidence>
<dbReference type="RefSeq" id="WP_386189649.1">
    <property type="nucleotide sequence ID" value="NZ_JBHSBC010000009.1"/>
</dbReference>
<sequence length="310" mass="35233">MPASPSSSAQASRERLGAKLRELRTEADITGKEFARHAGWNSASQVTMIEKGQRTITADYVRLWCRICEATEQQTTELLHEQAAVAGMWLTHTDLNRAGLRGRQERLRDKYWQVKLNRVYQTRVIPGLLQTPRIITAYLSAARADQHLEIDDVSEAVEARLDRQRCLDRPDARWLFLLEEDVLWYWPGPLDAHRDQLQYLLEVMSRPTVVLGIIPRGIHRAGVITGESFTMADTRVVTVELISGDLNITSRPEVQLYVEAWERFWGISVVGKRARALINEAITGIDDLLTKSEGRQESEHSEPQGKESPP</sequence>
<organism evidence="3 4">
    <name type="scientific">Streptosporangium jomthongense</name>
    <dbReference type="NCBI Taxonomy" id="1193683"/>
    <lineage>
        <taxon>Bacteria</taxon>
        <taxon>Bacillati</taxon>
        <taxon>Actinomycetota</taxon>
        <taxon>Actinomycetes</taxon>
        <taxon>Streptosporangiales</taxon>
        <taxon>Streptosporangiaceae</taxon>
        <taxon>Streptosporangium</taxon>
    </lineage>
</organism>
<proteinExistence type="predicted"/>
<dbReference type="CDD" id="cd00093">
    <property type="entry name" value="HTH_XRE"/>
    <property type="match status" value="1"/>
</dbReference>
<dbReference type="Gene3D" id="1.10.260.40">
    <property type="entry name" value="lambda repressor-like DNA-binding domains"/>
    <property type="match status" value="1"/>
</dbReference>
<evidence type="ECO:0000313" key="3">
    <source>
        <dbReference type="EMBL" id="MFC3980460.1"/>
    </source>
</evidence>
<evidence type="ECO:0000256" key="1">
    <source>
        <dbReference type="SAM" id="MobiDB-lite"/>
    </source>
</evidence>
<gene>
    <name evidence="3" type="ORF">ACFOYY_10025</name>
</gene>